<accession>A0A4U1B2Q3</accession>
<evidence type="ECO:0000313" key="2">
    <source>
        <dbReference type="EMBL" id="TKB43439.1"/>
    </source>
</evidence>
<evidence type="ECO:0000256" key="1">
    <source>
        <dbReference type="SAM" id="Coils"/>
    </source>
</evidence>
<name>A0A4U1B2Q3_9GAMM</name>
<comment type="caution">
    <text evidence="2">The sequence shown here is derived from an EMBL/GenBank/DDBJ whole genome shotgun (WGS) entry which is preliminary data.</text>
</comment>
<dbReference type="InterPro" id="IPR009912">
    <property type="entry name" value="DUF1451"/>
</dbReference>
<dbReference type="Proteomes" id="UP000307999">
    <property type="component" value="Unassembled WGS sequence"/>
</dbReference>
<proteinExistence type="predicted"/>
<organism evidence="2 3">
    <name type="scientific">Thalassotalea mangrovi</name>
    <dbReference type="NCBI Taxonomy" id="2572245"/>
    <lineage>
        <taxon>Bacteria</taxon>
        <taxon>Pseudomonadati</taxon>
        <taxon>Pseudomonadota</taxon>
        <taxon>Gammaproteobacteria</taxon>
        <taxon>Alteromonadales</taxon>
        <taxon>Colwelliaceae</taxon>
        <taxon>Thalassotalea</taxon>
    </lineage>
</organism>
<keyword evidence="1" id="KW-0175">Coiled coil</keyword>
<evidence type="ECO:0008006" key="4">
    <source>
        <dbReference type="Google" id="ProtNLM"/>
    </source>
</evidence>
<evidence type="ECO:0000313" key="3">
    <source>
        <dbReference type="Proteomes" id="UP000307999"/>
    </source>
</evidence>
<dbReference type="AlphaFoldDB" id="A0A4U1B2Q3"/>
<dbReference type="OrthoDB" id="3174978at2"/>
<sequence length="161" mass="18801">MSEKNSSYQNFYDKLSKWFSELRDEEQKTVAKLIEKGEEYLEAAEDLSVNEYQLSLQAFKNDLRQFIEENRQQADQSIYLKNLRESLWSQLAQMTDKTQVEWSELEQDFEHKGIYHSGELIGFGQLRCVGCDHQIEVLHASTIIPCVKCGGKEFERLPLSP</sequence>
<dbReference type="RefSeq" id="WP_136737067.1">
    <property type="nucleotide sequence ID" value="NZ_SWDB01000038.1"/>
</dbReference>
<dbReference type="Pfam" id="PF07295">
    <property type="entry name" value="DUF1451"/>
    <property type="match status" value="1"/>
</dbReference>
<protein>
    <recommendedName>
        <fullName evidence="4">Zinc ribbon-containing protein</fullName>
    </recommendedName>
</protein>
<dbReference type="EMBL" id="SWDB01000038">
    <property type="protein sequence ID" value="TKB43439.1"/>
    <property type="molecule type" value="Genomic_DNA"/>
</dbReference>
<feature type="coiled-coil region" evidence="1">
    <location>
        <begin position="49"/>
        <end position="76"/>
    </location>
</feature>
<gene>
    <name evidence="2" type="ORF">E8M12_14930</name>
</gene>
<reference evidence="2 3" key="1">
    <citation type="submission" date="2019-04" db="EMBL/GenBank/DDBJ databases">
        <title>Thalassotalea guangxiensis sp. nov., isolated from sediment of the coastal wetland.</title>
        <authorList>
            <person name="Zheng S."/>
            <person name="Zhang D."/>
        </authorList>
    </citation>
    <scope>NUCLEOTIDE SEQUENCE [LARGE SCALE GENOMIC DNA]</scope>
    <source>
        <strain evidence="2 3">ZS-4</strain>
    </source>
</reference>
<keyword evidence="3" id="KW-1185">Reference proteome</keyword>